<evidence type="ECO:0000313" key="2">
    <source>
        <dbReference type="EMBL" id="AIQ57568.1"/>
    </source>
</evidence>
<dbReference type="Gene3D" id="3.30.360.10">
    <property type="entry name" value="Dihydrodipicolinate Reductase, domain 2"/>
    <property type="match status" value="1"/>
</dbReference>
<reference evidence="2" key="1">
    <citation type="submission" date="2014-08" db="EMBL/GenBank/DDBJ databases">
        <title>Comparative genomics of the Paenibacillus odorifer group.</title>
        <authorList>
            <person name="den Bakker H.C."/>
            <person name="Tsai Y.-C.Y.-C."/>
            <person name="Martin N."/>
            <person name="Korlach J."/>
            <person name="Wiedmann M."/>
        </authorList>
    </citation>
    <scope>NUCLEOTIDE SEQUENCE [LARGE SCALE GENOMIC DNA]</scope>
    <source>
        <strain evidence="2">DSM 13188</strain>
    </source>
</reference>
<dbReference type="InterPro" id="IPR036291">
    <property type="entry name" value="NAD(P)-bd_dom_sf"/>
</dbReference>
<proteinExistence type="predicted"/>
<dbReference type="OrthoDB" id="128220at2"/>
<dbReference type="HOGENOM" id="CLU_065109_0_0_9"/>
<dbReference type="KEGG" id="pbd:PBOR_11970"/>
<keyword evidence="3" id="KW-1185">Reference proteome</keyword>
<protein>
    <submittedName>
        <fullName evidence="2">Oxidoreductase</fullName>
    </submittedName>
</protein>
<dbReference type="AlphaFoldDB" id="A0A089LEI9"/>
<organism evidence="2 3">
    <name type="scientific">Paenibacillus borealis</name>
    <dbReference type="NCBI Taxonomy" id="160799"/>
    <lineage>
        <taxon>Bacteria</taxon>
        <taxon>Bacillati</taxon>
        <taxon>Bacillota</taxon>
        <taxon>Bacilli</taxon>
        <taxon>Bacillales</taxon>
        <taxon>Paenibacillaceae</taxon>
        <taxon>Paenibacillus</taxon>
    </lineage>
</organism>
<evidence type="ECO:0000313" key="3">
    <source>
        <dbReference type="Proteomes" id="UP000029518"/>
    </source>
</evidence>
<gene>
    <name evidence="2" type="ORF">PBOR_11970</name>
</gene>
<evidence type="ECO:0000259" key="1">
    <source>
        <dbReference type="Pfam" id="PF01408"/>
    </source>
</evidence>
<name>A0A089LEI9_PAEBO</name>
<sequence length="294" mass="31032">MVGMDTSHSRIYASMLNQVSHPLHVPGGRLICGYAGGSADFPLSASRVESVSRELQEHYGVELVASIAEVAERVDAVLLTSADGRVHREQFAVLAPYGKPVFIDKPLAVTSADARAIMELAASCGTPVFSSSMVRFGGPLNAALKDESAGSIVGADCCGPLELQPTQPGLFWYGIHTAEMLYAALGGGCVSVRAVSNDTQEWAAGQWRDGRIGTIRGNVTGGSEFYAVLHRERGSTAVHALGGQYEAGHQNLLRQFLLMAGGAPPPVSPAVTLELIRFIEAANESRVTGQTVLL</sequence>
<feature type="domain" description="Gfo/Idh/MocA-like oxidoreductase N-terminal" evidence="1">
    <location>
        <begin position="50"/>
        <end position="127"/>
    </location>
</feature>
<dbReference type="Gene3D" id="3.40.50.720">
    <property type="entry name" value="NAD(P)-binding Rossmann-like Domain"/>
    <property type="match status" value="1"/>
</dbReference>
<dbReference type="Pfam" id="PF01408">
    <property type="entry name" value="GFO_IDH_MocA"/>
    <property type="match status" value="1"/>
</dbReference>
<accession>A0A089LEI9</accession>
<dbReference type="EMBL" id="CP009285">
    <property type="protein sequence ID" value="AIQ57568.1"/>
    <property type="molecule type" value="Genomic_DNA"/>
</dbReference>
<dbReference type="SUPFAM" id="SSF51735">
    <property type="entry name" value="NAD(P)-binding Rossmann-fold domains"/>
    <property type="match status" value="1"/>
</dbReference>
<dbReference type="GO" id="GO:0000166">
    <property type="term" value="F:nucleotide binding"/>
    <property type="evidence" value="ECO:0007669"/>
    <property type="project" value="InterPro"/>
</dbReference>
<dbReference type="InterPro" id="IPR000683">
    <property type="entry name" value="Gfo/Idh/MocA-like_OxRdtase_N"/>
</dbReference>
<dbReference type="Proteomes" id="UP000029518">
    <property type="component" value="Chromosome"/>
</dbReference>